<protein>
    <submittedName>
        <fullName evidence="1">N-formylglutamate amidohydrolase</fullName>
    </submittedName>
</protein>
<keyword evidence="1" id="KW-0378">Hydrolase</keyword>
<organism evidence="1 2">
    <name type="scientific">Sphingomonas sanxanigenens</name>
    <dbReference type="NCBI Taxonomy" id="397260"/>
    <lineage>
        <taxon>Bacteria</taxon>
        <taxon>Pseudomonadati</taxon>
        <taxon>Pseudomonadota</taxon>
        <taxon>Alphaproteobacteria</taxon>
        <taxon>Sphingomonadales</taxon>
        <taxon>Sphingomonadaceae</taxon>
        <taxon>Sphingomonas</taxon>
    </lineage>
</organism>
<dbReference type="SUPFAM" id="SSF53187">
    <property type="entry name" value="Zn-dependent exopeptidases"/>
    <property type="match status" value="1"/>
</dbReference>
<dbReference type="Gene3D" id="3.40.630.40">
    <property type="entry name" value="Zn-dependent exopeptidases"/>
    <property type="match status" value="1"/>
</dbReference>
<gene>
    <name evidence="1" type="ORF">DI623_04385</name>
</gene>
<evidence type="ECO:0000313" key="1">
    <source>
        <dbReference type="EMBL" id="PZO91141.1"/>
    </source>
</evidence>
<evidence type="ECO:0000313" key="2">
    <source>
        <dbReference type="Proteomes" id="UP000249066"/>
    </source>
</evidence>
<dbReference type="Proteomes" id="UP000249066">
    <property type="component" value="Unassembled WGS sequence"/>
</dbReference>
<dbReference type="InterPro" id="IPR007709">
    <property type="entry name" value="N-FG_amidohydro"/>
</dbReference>
<sequence>MFDLIAPAGAPTPVIVSVPHAGRAYPDNIAALLRVPPDKLRALEDRHVDLIAAQTPGAGATLIVARTPRAWIDLNRAERDVDPAMIDPPIGLGAGASAKVRGGLGLVPRRLIGAGDLWRAPLPRAALDERIATIHRPYHAALAKLLAERQARFGVAVLIDLHSMPPIVTQEGQQPPDIVIGDRFGNSAGDRFTARLRAECEAAGLSVAENSPYAGGHVIERHGAPGRGIHAVQIEVDRRLYLDAALTEPDPDGVARMTRIVAALASALAEEALGGSLPIAAE</sequence>
<comment type="caution">
    <text evidence="1">The sequence shown here is derived from an EMBL/GenBank/DDBJ whole genome shotgun (WGS) entry which is preliminary data.</text>
</comment>
<proteinExistence type="predicted"/>
<dbReference type="GO" id="GO:0016787">
    <property type="term" value="F:hydrolase activity"/>
    <property type="evidence" value="ECO:0007669"/>
    <property type="project" value="UniProtKB-KW"/>
</dbReference>
<name>A0A2W5C7Q3_9SPHN</name>
<accession>A0A2W5C7Q3</accession>
<dbReference type="EMBL" id="QFNN01000014">
    <property type="protein sequence ID" value="PZO91141.1"/>
    <property type="molecule type" value="Genomic_DNA"/>
</dbReference>
<reference evidence="1 2" key="1">
    <citation type="submission" date="2017-08" db="EMBL/GenBank/DDBJ databases">
        <title>Infants hospitalized years apart are colonized by the same room-sourced microbial strains.</title>
        <authorList>
            <person name="Brooks B."/>
            <person name="Olm M.R."/>
            <person name="Firek B.A."/>
            <person name="Baker R."/>
            <person name="Thomas B.C."/>
            <person name="Morowitz M.J."/>
            <person name="Banfield J.F."/>
        </authorList>
    </citation>
    <scope>NUCLEOTIDE SEQUENCE [LARGE SCALE GENOMIC DNA]</scope>
    <source>
        <strain evidence="1">S2_018_000_R2_101</strain>
    </source>
</reference>
<dbReference type="Pfam" id="PF05013">
    <property type="entry name" value="FGase"/>
    <property type="match status" value="1"/>
</dbReference>
<dbReference type="AlphaFoldDB" id="A0A2W5C7Q3"/>